<evidence type="ECO:0000313" key="9">
    <source>
        <dbReference type="EMBL" id="MBC6994510.1"/>
    </source>
</evidence>
<comment type="similarity">
    <text evidence="7">Belongs to the MraZ family.</text>
</comment>
<protein>
    <recommendedName>
        <fullName evidence="1 7">Transcriptional regulator MraZ</fullName>
    </recommendedName>
</protein>
<dbReference type="GO" id="GO:2000143">
    <property type="term" value="P:negative regulation of DNA-templated transcription initiation"/>
    <property type="evidence" value="ECO:0007669"/>
    <property type="project" value="TreeGrafter"/>
</dbReference>
<dbReference type="RefSeq" id="WP_187466582.1">
    <property type="nucleotide sequence ID" value="NZ_JACSIT010000100.1"/>
</dbReference>
<keyword evidence="6 7" id="KW-0804">Transcription</keyword>
<dbReference type="Proteomes" id="UP000650081">
    <property type="component" value="Unassembled WGS sequence"/>
</dbReference>
<dbReference type="SUPFAM" id="SSF89447">
    <property type="entry name" value="AbrB/MazE/MraZ-like"/>
    <property type="match status" value="1"/>
</dbReference>
<comment type="subunit">
    <text evidence="7">Forms oligomers.</text>
</comment>
<organism evidence="9 10">
    <name type="scientific">Neolewinella lacunae</name>
    <dbReference type="NCBI Taxonomy" id="1517758"/>
    <lineage>
        <taxon>Bacteria</taxon>
        <taxon>Pseudomonadati</taxon>
        <taxon>Bacteroidota</taxon>
        <taxon>Saprospiria</taxon>
        <taxon>Saprospirales</taxon>
        <taxon>Lewinellaceae</taxon>
        <taxon>Neolewinella</taxon>
    </lineage>
</organism>
<dbReference type="PANTHER" id="PTHR34701">
    <property type="entry name" value="TRANSCRIPTIONAL REGULATOR MRAZ"/>
    <property type="match status" value="1"/>
</dbReference>
<sequence length="158" mass="17800">MALKYDLLGEYEVALDGKGRFRMPSGLLKNLGDRDTLKFVVNRGIGGCLTLYPKPVWDHIKQEVDELSEYKQKNLLFKRAFYAGASEVVPDAADRLLLPKRLLTAAKADKNLILCARNDRIEIWAEAEYALQLENEPDDLGALAEEVFGDSPRDKEDS</sequence>
<accession>A0A923T7H5</accession>
<comment type="subcellular location">
    <subcellularLocation>
        <location evidence="7">Cytoplasm</location>
        <location evidence="7">Nucleoid</location>
    </subcellularLocation>
</comment>
<keyword evidence="3" id="KW-0677">Repeat</keyword>
<dbReference type="InterPro" id="IPR037914">
    <property type="entry name" value="SpoVT-AbrB_sf"/>
</dbReference>
<dbReference type="InterPro" id="IPR003444">
    <property type="entry name" value="MraZ"/>
</dbReference>
<dbReference type="InterPro" id="IPR038619">
    <property type="entry name" value="MraZ_sf"/>
</dbReference>
<dbReference type="PROSITE" id="PS51740">
    <property type="entry name" value="SPOVT_ABRB"/>
    <property type="match status" value="1"/>
</dbReference>
<evidence type="ECO:0000256" key="1">
    <source>
        <dbReference type="ARBA" id="ARBA00013860"/>
    </source>
</evidence>
<dbReference type="Gene3D" id="3.40.1550.20">
    <property type="entry name" value="Transcriptional regulator MraZ domain"/>
    <property type="match status" value="1"/>
</dbReference>
<keyword evidence="2 7" id="KW-0963">Cytoplasm</keyword>
<dbReference type="GO" id="GO:0000976">
    <property type="term" value="F:transcription cis-regulatory region binding"/>
    <property type="evidence" value="ECO:0007669"/>
    <property type="project" value="TreeGrafter"/>
</dbReference>
<keyword evidence="10" id="KW-1185">Reference proteome</keyword>
<evidence type="ECO:0000256" key="6">
    <source>
        <dbReference type="ARBA" id="ARBA00023163"/>
    </source>
</evidence>
<gene>
    <name evidence="7" type="primary">mraZ</name>
    <name evidence="9" type="ORF">H9S92_10060</name>
</gene>
<evidence type="ECO:0000256" key="4">
    <source>
        <dbReference type="ARBA" id="ARBA00023015"/>
    </source>
</evidence>
<evidence type="ECO:0000259" key="8">
    <source>
        <dbReference type="PROSITE" id="PS51740"/>
    </source>
</evidence>
<dbReference type="CDD" id="cd16321">
    <property type="entry name" value="MraZ_C"/>
    <property type="match status" value="1"/>
</dbReference>
<evidence type="ECO:0000256" key="7">
    <source>
        <dbReference type="HAMAP-Rule" id="MF_01008"/>
    </source>
</evidence>
<dbReference type="GO" id="GO:0003700">
    <property type="term" value="F:DNA-binding transcription factor activity"/>
    <property type="evidence" value="ECO:0007669"/>
    <property type="project" value="UniProtKB-UniRule"/>
</dbReference>
<dbReference type="InterPro" id="IPR035642">
    <property type="entry name" value="MraZ_N"/>
</dbReference>
<evidence type="ECO:0000256" key="2">
    <source>
        <dbReference type="ARBA" id="ARBA00022490"/>
    </source>
</evidence>
<dbReference type="GO" id="GO:0005737">
    <property type="term" value="C:cytoplasm"/>
    <property type="evidence" value="ECO:0007669"/>
    <property type="project" value="UniProtKB-UniRule"/>
</dbReference>
<dbReference type="HAMAP" id="MF_01008">
    <property type="entry name" value="MraZ"/>
    <property type="match status" value="1"/>
</dbReference>
<dbReference type="AlphaFoldDB" id="A0A923T7H5"/>
<dbReference type="PANTHER" id="PTHR34701:SF1">
    <property type="entry name" value="TRANSCRIPTIONAL REGULATOR MRAZ"/>
    <property type="match status" value="1"/>
</dbReference>
<keyword evidence="4 7" id="KW-0805">Transcription regulation</keyword>
<dbReference type="InterPro" id="IPR020603">
    <property type="entry name" value="MraZ_dom"/>
</dbReference>
<dbReference type="GO" id="GO:0009295">
    <property type="term" value="C:nucleoid"/>
    <property type="evidence" value="ECO:0007669"/>
    <property type="project" value="UniProtKB-SubCell"/>
</dbReference>
<feature type="domain" description="SpoVT-AbrB" evidence="8">
    <location>
        <begin position="10"/>
        <end position="56"/>
    </location>
</feature>
<dbReference type="CDD" id="cd16320">
    <property type="entry name" value="MraZ_N"/>
    <property type="match status" value="1"/>
</dbReference>
<dbReference type="InterPro" id="IPR007159">
    <property type="entry name" value="SpoVT-AbrB_dom"/>
</dbReference>
<reference evidence="9" key="1">
    <citation type="submission" date="2020-08" db="EMBL/GenBank/DDBJ databases">
        <title>Lewinella bacteria from marine environments.</title>
        <authorList>
            <person name="Zhong Y."/>
        </authorList>
    </citation>
    <scope>NUCLEOTIDE SEQUENCE</scope>
    <source>
        <strain evidence="9">KCTC 42187</strain>
    </source>
</reference>
<dbReference type="InterPro" id="IPR035644">
    <property type="entry name" value="MraZ_C"/>
</dbReference>
<name>A0A923T7H5_9BACT</name>
<comment type="caution">
    <text evidence="9">The sequence shown here is derived from an EMBL/GenBank/DDBJ whole genome shotgun (WGS) entry which is preliminary data.</text>
</comment>
<evidence type="ECO:0000313" key="10">
    <source>
        <dbReference type="Proteomes" id="UP000650081"/>
    </source>
</evidence>
<evidence type="ECO:0000256" key="3">
    <source>
        <dbReference type="ARBA" id="ARBA00022737"/>
    </source>
</evidence>
<proteinExistence type="inferred from homology"/>
<keyword evidence="5 7" id="KW-0238">DNA-binding</keyword>
<evidence type="ECO:0000256" key="5">
    <source>
        <dbReference type="ARBA" id="ARBA00023125"/>
    </source>
</evidence>
<dbReference type="Pfam" id="PF02381">
    <property type="entry name" value="MraZ"/>
    <property type="match status" value="2"/>
</dbReference>
<dbReference type="EMBL" id="JACSIT010000100">
    <property type="protein sequence ID" value="MBC6994510.1"/>
    <property type="molecule type" value="Genomic_DNA"/>
</dbReference>